<dbReference type="CDD" id="cd02440">
    <property type="entry name" value="AdoMet_MTases"/>
    <property type="match status" value="1"/>
</dbReference>
<proteinExistence type="predicted"/>
<dbReference type="InterPro" id="IPR013216">
    <property type="entry name" value="Methyltransf_11"/>
</dbReference>
<dbReference type="Proteomes" id="UP000244989">
    <property type="component" value="Unassembled WGS sequence"/>
</dbReference>
<dbReference type="EMBL" id="QEEZ01000012">
    <property type="protein sequence ID" value="PWC01487.1"/>
    <property type="molecule type" value="Genomic_DNA"/>
</dbReference>
<name>A0A2U1T656_9CORY</name>
<keyword evidence="2" id="KW-0489">Methyltransferase</keyword>
<dbReference type="Gene3D" id="3.40.50.150">
    <property type="entry name" value="Vaccinia Virus protein VP39"/>
    <property type="match status" value="1"/>
</dbReference>
<keyword evidence="3" id="KW-1185">Reference proteome</keyword>
<evidence type="ECO:0000313" key="3">
    <source>
        <dbReference type="Proteomes" id="UP000244989"/>
    </source>
</evidence>
<dbReference type="InterPro" id="IPR050508">
    <property type="entry name" value="Methyltransf_Superfamily"/>
</dbReference>
<sequence>MASEDSAAHRRFWDADAARYHAAHRSYLDGFHWCPEMLTEAEAGLLGDVTGQHVLEIGCGSAPCANWLATHRRPSLITGFDISRGMLSRAHGPANLQQADVQALPYRSESFDIAFSAFGALPFIRDLDSALKEIHRVLRPGGRFVFAVNHPMRWIFPDDPEVMVAAISYFDRVYEEFSEDGHLTYAEYHRTFGDWVRALKAARLLLDDLIEPEWPERLEETWGQWSPQRGRIFPGTAIFLTSKG</sequence>
<comment type="caution">
    <text evidence="2">The sequence shown here is derived from an EMBL/GenBank/DDBJ whole genome shotgun (WGS) entry which is preliminary data.</text>
</comment>
<dbReference type="GO" id="GO:0032259">
    <property type="term" value="P:methylation"/>
    <property type="evidence" value="ECO:0007669"/>
    <property type="project" value="UniProtKB-KW"/>
</dbReference>
<protein>
    <submittedName>
        <fullName evidence="2">Class I SAM-dependent methyltransferase</fullName>
    </submittedName>
</protein>
<dbReference type="GO" id="GO:0008757">
    <property type="term" value="F:S-adenosylmethionine-dependent methyltransferase activity"/>
    <property type="evidence" value="ECO:0007669"/>
    <property type="project" value="InterPro"/>
</dbReference>
<dbReference type="OrthoDB" id="5566900at2"/>
<organism evidence="2 3">
    <name type="scientific">Corynebacterium yudongzhengii</name>
    <dbReference type="NCBI Taxonomy" id="2080740"/>
    <lineage>
        <taxon>Bacteria</taxon>
        <taxon>Bacillati</taxon>
        <taxon>Actinomycetota</taxon>
        <taxon>Actinomycetes</taxon>
        <taxon>Mycobacteriales</taxon>
        <taxon>Corynebacteriaceae</taxon>
        <taxon>Corynebacterium</taxon>
    </lineage>
</organism>
<dbReference type="KEGG" id="cyz:C3B44_06230"/>
<dbReference type="PANTHER" id="PTHR42912:SF93">
    <property type="entry name" value="N6-ADENOSINE-METHYLTRANSFERASE TMT1A"/>
    <property type="match status" value="1"/>
</dbReference>
<evidence type="ECO:0000259" key="1">
    <source>
        <dbReference type="Pfam" id="PF08241"/>
    </source>
</evidence>
<dbReference type="AlphaFoldDB" id="A0A2U1T656"/>
<reference evidence="3" key="1">
    <citation type="submission" date="2018-04" db="EMBL/GenBank/DDBJ databases">
        <authorList>
            <person name="Liu S."/>
            <person name="Wang Z."/>
            <person name="Li J."/>
        </authorList>
    </citation>
    <scope>NUCLEOTIDE SEQUENCE [LARGE SCALE GENOMIC DNA]</scope>
    <source>
        <strain evidence="3">2189</strain>
    </source>
</reference>
<dbReference type="RefSeq" id="WP_108432593.1">
    <property type="nucleotide sequence ID" value="NZ_CP026947.1"/>
</dbReference>
<dbReference type="Pfam" id="PF08241">
    <property type="entry name" value="Methyltransf_11"/>
    <property type="match status" value="1"/>
</dbReference>
<dbReference type="PANTHER" id="PTHR42912">
    <property type="entry name" value="METHYLTRANSFERASE"/>
    <property type="match status" value="1"/>
</dbReference>
<keyword evidence="2" id="KW-0808">Transferase</keyword>
<gene>
    <name evidence="2" type="ORF">DF222_07315</name>
</gene>
<dbReference type="InterPro" id="IPR029063">
    <property type="entry name" value="SAM-dependent_MTases_sf"/>
</dbReference>
<evidence type="ECO:0000313" key="2">
    <source>
        <dbReference type="EMBL" id="PWC01487.1"/>
    </source>
</evidence>
<feature type="domain" description="Methyltransferase type 11" evidence="1">
    <location>
        <begin position="55"/>
        <end position="146"/>
    </location>
</feature>
<dbReference type="SUPFAM" id="SSF53335">
    <property type="entry name" value="S-adenosyl-L-methionine-dependent methyltransferases"/>
    <property type="match status" value="1"/>
</dbReference>
<accession>A0A2U1T656</accession>